<proteinExistence type="inferred from homology"/>
<evidence type="ECO:0000256" key="2">
    <source>
        <dbReference type="SAM" id="Coils"/>
    </source>
</evidence>
<dbReference type="Gene3D" id="1.20.58.2220">
    <property type="entry name" value="Formin, FH2 domain"/>
    <property type="match status" value="2"/>
</dbReference>
<feature type="domain" description="FH2" evidence="6">
    <location>
        <begin position="943"/>
        <end position="1334"/>
    </location>
</feature>
<dbReference type="PROSITE" id="PS51444">
    <property type="entry name" value="FH2"/>
    <property type="match status" value="2"/>
</dbReference>
<reference evidence="7 8" key="1">
    <citation type="submission" date="2017-05" db="EMBL/GenBank/DDBJ databases">
        <title>Genome of assembly of the Bengalese finch, Lonchura striata domestica.</title>
        <authorList>
            <person name="Colquitt B.M."/>
            <person name="Brainard M.S."/>
        </authorList>
    </citation>
    <scope>NUCLEOTIDE SEQUENCE [LARGE SCALE GENOMIC DNA]</scope>
    <source>
        <strain evidence="7">White83orange57</strain>
    </source>
</reference>
<comment type="similarity">
    <text evidence="1">Belongs to the formin homology family.</text>
</comment>
<keyword evidence="2" id="KW-0175">Coiled coil</keyword>
<dbReference type="GO" id="GO:0008017">
    <property type="term" value="F:microtubule binding"/>
    <property type="evidence" value="ECO:0007669"/>
    <property type="project" value="InterPro"/>
</dbReference>
<feature type="domain" description="DAD" evidence="4">
    <location>
        <begin position="1369"/>
        <end position="1403"/>
    </location>
</feature>
<evidence type="ECO:0000259" key="6">
    <source>
        <dbReference type="PROSITE" id="PS51444"/>
    </source>
</evidence>
<dbReference type="InterPro" id="IPR011989">
    <property type="entry name" value="ARM-like"/>
</dbReference>
<feature type="coiled-coil region" evidence="2">
    <location>
        <begin position="370"/>
        <end position="422"/>
    </location>
</feature>
<feature type="compositionally biased region" description="Basic and acidic residues" evidence="3">
    <location>
        <begin position="150"/>
        <end position="161"/>
    </location>
</feature>
<feature type="compositionally biased region" description="Polar residues" evidence="3">
    <location>
        <begin position="162"/>
        <end position="173"/>
    </location>
</feature>
<dbReference type="Pfam" id="PF06367">
    <property type="entry name" value="Drf_FH3"/>
    <property type="match status" value="1"/>
</dbReference>
<comment type="caution">
    <text evidence="7">The sequence shown here is derived from an EMBL/GenBank/DDBJ whole genome shotgun (WGS) entry which is preliminary data.</text>
</comment>
<dbReference type="GO" id="GO:0008360">
    <property type="term" value="P:regulation of cell shape"/>
    <property type="evidence" value="ECO:0007669"/>
    <property type="project" value="TreeGrafter"/>
</dbReference>
<feature type="domain" description="FH2" evidence="6">
    <location>
        <begin position="502"/>
        <end position="893"/>
    </location>
</feature>
<dbReference type="Gene3D" id="1.25.10.10">
    <property type="entry name" value="Leucine-rich Repeat Variant"/>
    <property type="match status" value="1"/>
</dbReference>
<dbReference type="InterPro" id="IPR010472">
    <property type="entry name" value="FH3_dom"/>
</dbReference>
<dbReference type="SUPFAM" id="SSF48371">
    <property type="entry name" value="ARM repeat"/>
    <property type="match status" value="1"/>
</dbReference>
<dbReference type="PANTHER" id="PTHR45857:SF2">
    <property type="entry name" value="FORMIN-LIKE PROTEIN 1"/>
    <property type="match status" value="1"/>
</dbReference>
<feature type="region of interest" description="Disordered" evidence="3">
    <location>
        <begin position="1381"/>
        <end position="1415"/>
    </location>
</feature>
<dbReference type="SMART" id="SM01139">
    <property type="entry name" value="Drf_FH3"/>
    <property type="match status" value="1"/>
</dbReference>
<gene>
    <name evidence="7" type="primary">FMNL1</name>
    <name evidence="7" type="ORF">RLOC_00012069</name>
</gene>
<dbReference type="PANTHER" id="PTHR45857">
    <property type="entry name" value="FORMIN-LIKE PROTEIN"/>
    <property type="match status" value="1"/>
</dbReference>
<evidence type="ECO:0000256" key="1">
    <source>
        <dbReference type="ARBA" id="ARBA00023449"/>
    </source>
</evidence>
<dbReference type="InterPro" id="IPR016024">
    <property type="entry name" value="ARM-type_fold"/>
</dbReference>
<evidence type="ECO:0000313" key="7">
    <source>
        <dbReference type="EMBL" id="OWK52662.1"/>
    </source>
</evidence>
<dbReference type="GO" id="GO:0051015">
    <property type="term" value="F:actin filament binding"/>
    <property type="evidence" value="ECO:0007669"/>
    <property type="project" value="TreeGrafter"/>
</dbReference>
<dbReference type="FunFam" id="1.20.58.2220:FF:000001">
    <property type="entry name" value="Formin-like 1, isoform CRA_c"/>
    <property type="match status" value="2"/>
</dbReference>
<dbReference type="GO" id="GO:0031267">
    <property type="term" value="F:small GTPase binding"/>
    <property type="evidence" value="ECO:0007669"/>
    <property type="project" value="InterPro"/>
</dbReference>
<dbReference type="EMBL" id="MUZQ01000331">
    <property type="protein sequence ID" value="OWK52662.1"/>
    <property type="molecule type" value="Genomic_DNA"/>
</dbReference>
<sequence length="1415" mass="160626">MPGAAELEERFGRVLELGECKANVTIADNSMNLPPDKMKLLNQYDNEKKWELICDQERFQVKNPPSAYIQKLRSYLDTGGVSRKFKRRVQESTQVLRELEISLRTNYIGWVQEFLNEENKGLDVLLEYLAFAQCSVAYDMESAESSPGSDKGKERSLEDLNKSSCSSPAQGSSKPRPLTVRLSSSHSRKALRNSRLVSQKDDVHVCIMCLRAIMNYQSGFSLVMNHPACVNEITLSLNNKSARTKALVLELLAAVCLVRGGHDIILAAFDNFKEVCGEKNRFEKLMEYFRNEDTNIDFMVACMQFINIVVHSVENMNFRVFLQYEFTHLGLDQYLETLRLTESDKLQVQIQAYLDNVFDVGAMLEDSETRTAVLEHMEELQEHVSQLTEKLQNAENDSMAKIAELEKQLSQARRELEALREQLSPPRPPSPPSPQPQECYRLALERRLAELEEKGLVQILRGPDGDVAIEIVPVVIETPATPVVPGEATATTATTATCTVKVKKPIQTKFRMPVFNWVALKPSQIDGTVFTELNDEKVLQELDMSDFEEQFKTKAQGPALDISALKAKATQKAPSKVTLMESNRAKNLAITLRKAGRSIQDICTAIETYDQQVLSLDFLELLLRFLPTEYERTLIGKFERDQQPPEELSDEDQFMIRFSKIPRLAERMNVMIFLGSFGDTAQLLMPQLNAIIAASMSLKSSSKLRHILEIVLAFGNYMNSSKRGAAYGFRLQSLDALLEMKSTDRKQTLLHYLVRVIMEKYPELTGFHTELHFLDKAGTVSLDGVLQDVRSLQQGMELTRREFMRQDDSPVLKDFLKSNSEVMEKLQADSKTAKEAYESAVEYFGENPKTSPPTTFFPMFLRFIKAYKKAEQDIELWKKQEAAAKEADSGSPGSEQQPELPVQKARRQQMDMIAELKKKQMVKEPLIYEGKDGAIEDIISVKVKKPIQTKFRMPVFNWVALKPSQIDGTVFTELNDEKVLQELDMSDFEEQFKTKAQGPALDISALKAKATQKAPSKVTLMESNRAKNLAITLRKAGRSIQDICTAIETYDQQVLSLDFLELLLRFLPTEYERTLIGKFERDQQPPEELSDEDQFMIRFSKIPRLAERMNVMIFLGSFGDTAQLLMPQLNAIIAASMSLKSSSKLRHILEIVLAFGNYMNSSKRGAAYGFRLQSLDALLEMKSTDRKQTLLHYLVRVIMEKYPELTGFHTELHFLDKAGTVSLDGVLQDVRSLQQGMELTRREFMRQDDSPVLKDFLKSNSEVMEKLQADSKTAKEAYESAVEYFGENPKTSPPTTFFPMFLRFIKAYKKAEQDIELWKKQEAAAKEADSGSPGSEQQPELPVQKARRQQMDMIAELKKKQMVKEPLIYEGKDGAIEDIISDLRNNPYRRGDKARGSAKKRAAGQSLQATPDIVL</sequence>
<feature type="domain" description="GBD/FH3" evidence="5">
    <location>
        <begin position="1"/>
        <end position="457"/>
    </location>
</feature>
<dbReference type="Pfam" id="PF06371">
    <property type="entry name" value="Drf_GBD"/>
    <property type="match status" value="2"/>
</dbReference>
<name>A0A218UGZ1_9PASE</name>
<protein>
    <submittedName>
        <fullName evidence="7">Formin-like protein 1</fullName>
    </submittedName>
</protein>
<dbReference type="GO" id="GO:0030866">
    <property type="term" value="P:cortical actin cytoskeleton organization"/>
    <property type="evidence" value="ECO:0007669"/>
    <property type="project" value="TreeGrafter"/>
</dbReference>
<dbReference type="PRINTS" id="PR00828">
    <property type="entry name" value="FORMIN"/>
</dbReference>
<dbReference type="PROSITE" id="PS51231">
    <property type="entry name" value="DAD"/>
    <property type="match status" value="1"/>
</dbReference>
<dbReference type="InterPro" id="IPR042201">
    <property type="entry name" value="FH2_Formin_sf"/>
</dbReference>
<dbReference type="GO" id="GO:0016477">
    <property type="term" value="P:cell migration"/>
    <property type="evidence" value="ECO:0007669"/>
    <property type="project" value="TreeGrafter"/>
</dbReference>
<dbReference type="InterPro" id="IPR014767">
    <property type="entry name" value="DAD_dom"/>
</dbReference>
<evidence type="ECO:0000259" key="4">
    <source>
        <dbReference type="PROSITE" id="PS51231"/>
    </source>
</evidence>
<dbReference type="InterPro" id="IPR010473">
    <property type="entry name" value="GTPase-bd"/>
</dbReference>
<evidence type="ECO:0000259" key="5">
    <source>
        <dbReference type="PROSITE" id="PS51232"/>
    </source>
</evidence>
<dbReference type="GO" id="GO:0005829">
    <property type="term" value="C:cytosol"/>
    <property type="evidence" value="ECO:0007669"/>
    <property type="project" value="TreeGrafter"/>
</dbReference>
<keyword evidence="8" id="KW-1185">Reference proteome</keyword>
<dbReference type="InterPro" id="IPR015425">
    <property type="entry name" value="FH2_Formin"/>
</dbReference>
<feature type="region of interest" description="Disordered" evidence="3">
    <location>
        <begin position="881"/>
        <end position="905"/>
    </location>
</feature>
<feature type="region of interest" description="Disordered" evidence="3">
    <location>
        <begin position="142"/>
        <end position="193"/>
    </location>
</feature>
<dbReference type="GO" id="GO:0045010">
    <property type="term" value="P:actin nucleation"/>
    <property type="evidence" value="ECO:0007669"/>
    <property type="project" value="InterPro"/>
</dbReference>
<accession>A0A218UGZ1</accession>
<dbReference type="SMART" id="SM00498">
    <property type="entry name" value="FH2"/>
    <property type="match status" value="2"/>
</dbReference>
<dbReference type="FunFam" id="1.25.10.10:FF:000036">
    <property type="entry name" value="Formin-like protein 3 isoform 1"/>
    <property type="match status" value="1"/>
</dbReference>
<feature type="region of interest" description="Disordered" evidence="3">
    <location>
        <begin position="1322"/>
        <end position="1348"/>
    </location>
</feature>
<dbReference type="Pfam" id="PF02181">
    <property type="entry name" value="FH2"/>
    <property type="match status" value="2"/>
</dbReference>
<dbReference type="GO" id="GO:0005884">
    <property type="term" value="C:actin filament"/>
    <property type="evidence" value="ECO:0007669"/>
    <property type="project" value="InterPro"/>
</dbReference>
<dbReference type="PROSITE" id="PS51232">
    <property type="entry name" value="GBD_FH3"/>
    <property type="match status" value="1"/>
</dbReference>
<evidence type="ECO:0000313" key="8">
    <source>
        <dbReference type="Proteomes" id="UP000197619"/>
    </source>
</evidence>
<dbReference type="Proteomes" id="UP000197619">
    <property type="component" value="Unassembled WGS sequence"/>
</dbReference>
<dbReference type="InterPro" id="IPR043592">
    <property type="entry name" value="FMNL_animal"/>
</dbReference>
<dbReference type="SUPFAM" id="SSF101447">
    <property type="entry name" value="Formin homology 2 domain (FH2 domain)"/>
    <property type="match status" value="2"/>
</dbReference>
<dbReference type="SMART" id="SM01140">
    <property type="entry name" value="Drf_GBD"/>
    <property type="match status" value="1"/>
</dbReference>
<evidence type="ECO:0000256" key="3">
    <source>
        <dbReference type="SAM" id="MobiDB-lite"/>
    </source>
</evidence>
<organism evidence="7 8">
    <name type="scientific">Lonchura striata</name>
    <name type="common">white-rumped munia</name>
    <dbReference type="NCBI Taxonomy" id="40157"/>
    <lineage>
        <taxon>Eukaryota</taxon>
        <taxon>Metazoa</taxon>
        <taxon>Chordata</taxon>
        <taxon>Craniata</taxon>
        <taxon>Vertebrata</taxon>
        <taxon>Euteleostomi</taxon>
        <taxon>Archelosauria</taxon>
        <taxon>Archosauria</taxon>
        <taxon>Dinosauria</taxon>
        <taxon>Saurischia</taxon>
        <taxon>Theropoda</taxon>
        <taxon>Coelurosauria</taxon>
        <taxon>Aves</taxon>
        <taxon>Neognathae</taxon>
        <taxon>Neoaves</taxon>
        <taxon>Telluraves</taxon>
        <taxon>Australaves</taxon>
        <taxon>Passeriformes</taxon>
        <taxon>Passeroidea</taxon>
        <taxon>Estrildidae</taxon>
        <taxon>Estrildinae</taxon>
        <taxon>Lonchura</taxon>
    </lineage>
</organism>
<dbReference type="InterPro" id="IPR001265">
    <property type="entry name" value="Formin_Cappuccino_subfam"/>
</dbReference>
<dbReference type="InterPro" id="IPR014768">
    <property type="entry name" value="GBD/FH3_dom"/>
</dbReference>
<dbReference type="STRING" id="299123.ENSLSDP00000009525"/>